<feature type="domain" description="WWE" evidence="14">
    <location>
        <begin position="450"/>
        <end position="535"/>
    </location>
</feature>
<dbReference type="Pfam" id="PF02825">
    <property type="entry name" value="WWE"/>
    <property type="match status" value="1"/>
</dbReference>
<keyword evidence="6" id="KW-0677">Repeat</keyword>
<dbReference type="SUPFAM" id="SSF117839">
    <property type="entry name" value="WWE domain"/>
    <property type="match status" value="1"/>
</dbReference>
<protein>
    <submittedName>
        <fullName evidence="15">Uncharacterized protein</fullName>
    </submittedName>
</protein>
<reference evidence="15" key="1">
    <citation type="journal article" date="2019" name="bioRxiv">
        <title>The Genome of the Zebra Mussel, Dreissena polymorpha: A Resource for Invasive Species Research.</title>
        <authorList>
            <person name="McCartney M.A."/>
            <person name="Auch B."/>
            <person name="Kono T."/>
            <person name="Mallez S."/>
            <person name="Zhang Y."/>
            <person name="Obille A."/>
            <person name="Becker A."/>
            <person name="Abrahante J.E."/>
            <person name="Garbe J."/>
            <person name="Badalamenti J.P."/>
            <person name="Herman A."/>
            <person name="Mangelson H."/>
            <person name="Liachko I."/>
            <person name="Sullivan S."/>
            <person name="Sone E.D."/>
            <person name="Koren S."/>
            <person name="Silverstein K.A.T."/>
            <person name="Beckman K.B."/>
            <person name="Gohl D.M."/>
        </authorList>
    </citation>
    <scope>NUCLEOTIDE SEQUENCE</scope>
    <source>
        <strain evidence="15">Duluth1</strain>
        <tissue evidence="15">Whole animal</tissue>
    </source>
</reference>
<dbReference type="PROSITE" id="PS50918">
    <property type="entry name" value="WWE"/>
    <property type="match status" value="1"/>
</dbReference>
<dbReference type="PROSITE" id="PS50103">
    <property type="entry name" value="ZF_C3H1"/>
    <property type="match status" value="3"/>
</dbReference>
<dbReference type="InterPro" id="IPR004170">
    <property type="entry name" value="WWE_dom"/>
</dbReference>
<sequence length="554" mass="63141">MAAKNQNPAEEIVRRVIGLLLQHAEPLTVSTIHQHFSRVMKKKQFEKILRGYPDHFEILDDGCSTVKLVTSLNYCKMHCSKNSNCPGHVPYCTGLHICKFYMSSKCKFKQCHFGHDLTTSHNMSVLKEHLVDGLPVPLIQKIAERPIPRICKFYNVEAGCRNNVKSRQCPNLHLCKHYVVNACKFGKMCKRSHNLTDQGILSILEKYGIETKRTPKEILADLKDLFQDDDGSDSESAESAPESLSSRTKLASVNRSRHLSEHDQSQSFHGSLLGPGPQIGVPFAGARPKTSPLKAVRLDQSGVHVLPEQFSQMKVAVPVARSARGVSPSRGAGQRSRSRSRAEKSQETMKDISQKYVCIYNLVGKCSYGARCFNYHCELPYQWMFRAKGSEDWIEVQPAENLLMELNYSDPSKEDYFIMVSGRSIKLDYSTMTTIGDHVLMFHRLSTNTSIVMDTQPLATKWIWYWKNQVGSWSKYGDEDHGYKSSLCSHEIEQAFINNPEGQLEFSTAGHNYVLNFQEMVQSNLHYKTKRAIRRRPEFVDEKEFEMRKKQGKS</sequence>
<feature type="compositionally biased region" description="Low complexity" evidence="12">
    <location>
        <begin position="237"/>
        <end position="246"/>
    </location>
</feature>
<evidence type="ECO:0000256" key="10">
    <source>
        <dbReference type="ARBA" id="ARBA00024347"/>
    </source>
</evidence>
<dbReference type="SMART" id="SM00678">
    <property type="entry name" value="WWE"/>
    <property type="match status" value="1"/>
</dbReference>
<dbReference type="GO" id="GO:0005634">
    <property type="term" value="C:nucleus"/>
    <property type="evidence" value="ECO:0007669"/>
    <property type="project" value="UniProtKB-SubCell"/>
</dbReference>
<evidence type="ECO:0000313" key="16">
    <source>
        <dbReference type="Proteomes" id="UP000828390"/>
    </source>
</evidence>
<dbReference type="GO" id="GO:0005737">
    <property type="term" value="C:cytoplasm"/>
    <property type="evidence" value="ECO:0007669"/>
    <property type="project" value="UniProtKB-SubCell"/>
</dbReference>
<dbReference type="GO" id="GO:0003950">
    <property type="term" value="F:NAD+ poly-ADP-ribosyltransferase activity"/>
    <property type="evidence" value="ECO:0007669"/>
    <property type="project" value="TreeGrafter"/>
</dbReference>
<dbReference type="Proteomes" id="UP000828390">
    <property type="component" value="Unassembled WGS sequence"/>
</dbReference>
<evidence type="ECO:0000256" key="2">
    <source>
        <dbReference type="ARBA" id="ARBA00004496"/>
    </source>
</evidence>
<dbReference type="AlphaFoldDB" id="A0A9D4JTJ7"/>
<evidence type="ECO:0000256" key="7">
    <source>
        <dbReference type="ARBA" id="ARBA00022771"/>
    </source>
</evidence>
<dbReference type="InterPro" id="IPR018123">
    <property type="entry name" value="WWE-dom_subgr"/>
</dbReference>
<feature type="domain" description="C3H1-type" evidence="13">
    <location>
        <begin position="174"/>
        <end position="196"/>
    </location>
</feature>
<evidence type="ECO:0000256" key="5">
    <source>
        <dbReference type="ARBA" id="ARBA00022723"/>
    </source>
</evidence>
<dbReference type="InterPro" id="IPR051712">
    <property type="entry name" value="ARTD-AVP"/>
</dbReference>
<name>A0A9D4JTJ7_DREPO</name>
<feature type="non-terminal residue" evidence="15">
    <location>
        <position position="1"/>
    </location>
</feature>
<accession>A0A9D4JTJ7</accession>
<keyword evidence="5 11" id="KW-0479">Metal-binding</keyword>
<evidence type="ECO:0000256" key="6">
    <source>
        <dbReference type="ARBA" id="ARBA00022737"/>
    </source>
</evidence>
<dbReference type="GO" id="GO:1990404">
    <property type="term" value="F:NAD+-protein mono-ADP-ribosyltransferase activity"/>
    <property type="evidence" value="ECO:0007669"/>
    <property type="project" value="TreeGrafter"/>
</dbReference>
<keyword evidence="4" id="KW-0597">Phosphoprotein</keyword>
<keyword evidence="8 11" id="KW-0862">Zinc</keyword>
<evidence type="ECO:0000259" key="13">
    <source>
        <dbReference type="PROSITE" id="PS50103"/>
    </source>
</evidence>
<comment type="caution">
    <text evidence="15">The sequence shown here is derived from an EMBL/GenBank/DDBJ whole genome shotgun (WGS) entry which is preliminary data.</text>
</comment>
<keyword evidence="3" id="KW-0963">Cytoplasm</keyword>
<feature type="zinc finger region" description="C3H1-type" evidence="11">
    <location>
        <begin position="174"/>
        <end position="196"/>
    </location>
</feature>
<keyword evidence="16" id="KW-1185">Reference proteome</keyword>
<keyword evidence="7 11" id="KW-0863">Zinc-finger</keyword>
<dbReference type="GO" id="GO:0008270">
    <property type="term" value="F:zinc ion binding"/>
    <property type="evidence" value="ECO:0007669"/>
    <property type="project" value="UniProtKB-KW"/>
</dbReference>
<feature type="domain" description="C3H1-type" evidence="13">
    <location>
        <begin position="357"/>
        <end position="379"/>
    </location>
</feature>
<dbReference type="InterPro" id="IPR037197">
    <property type="entry name" value="WWE_dom_sf"/>
</dbReference>
<dbReference type="Pfam" id="PF25261">
    <property type="entry name" value="zf-CCCH_PARP12"/>
    <property type="match status" value="1"/>
</dbReference>
<dbReference type="EMBL" id="JAIWYP010000005">
    <property type="protein sequence ID" value="KAH3822349.1"/>
    <property type="molecule type" value="Genomic_DNA"/>
</dbReference>
<gene>
    <name evidence="15" type="ORF">DPMN_124126</name>
</gene>
<reference evidence="15" key="2">
    <citation type="submission" date="2020-11" db="EMBL/GenBank/DDBJ databases">
        <authorList>
            <person name="McCartney M.A."/>
            <person name="Auch B."/>
            <person name="Kono T."/>
            <person name="Mallez S."/>
            <person name="Becker A."/>
            <person name="Gohl D.M."/>
            <person name="Silverstein K.A.T."/>
            <person name="Koren S."/>
            <person name="Bechman K.B."/>
            <person name="Herman A."/>
            <person name="Abrahante J.E."/>
            <person name="Garbe J."/>
        </authorList>
    </citation>
    <scope>NUCLEOTIDE SEQUENCE</scope>
    <source>
        <strain evidence="15">Duluth1</strain>
        <tissue evidence="15">Whole animal</tissue>
    </source>
</reference>
<dbReference type="PANTHER" id="PTHR45740:SF2">
    <property type="entry name" value="POLY [ADP-RIBOSE] POLYMERASE"/>
    <property type="match status" value="1"/>
</dbReference>
<comment type="similarity">
    <text evidence="10">Belongs to the ARTD/PARP family.</text>
</comment>
<evidence type="ECO:0000256" key="9">
    <source>
        <dbReference type="ARBA" id="ARBA00023242"/>
    </source>
</evidence>
<organism evidence="15 16">
    <name type="scientific">Dreissena polymorpha</name>
    <name type="common">Zebra mussel</name>
    <name type="synonym">Mytilus polymorpha</name>
    <dbReference type="NCBI Taxonomy" id="45954"/>
    <lineage>
        <taxon>Eukaryota</taxon>
        <taxon>Metazoa</taxon>
        <taxon>Spiralia</taxon>
        <taxon>Lophotrochozoa</taxon>
        <taxon>Mollusca</taxon>
        <taxon>Bivalvia</taxon>
        <taxon>Autobranchia</taxon>
        <taxon>Heteroconchia</taxon>
        <taxon>Euheterodonta</taxon>
        <taxon>Imparidentia</taxon>
        <taxon>Neoheterodontei</taxon>
        <taxon>Myida</taxon>
        <taxon>Dreissenoidea</taxon>
        <taxon>Dreissenidae</taxon>
        <taxon>Dreissena</taxon>
    </lineage>
</organism>
<keyword evidence="9" id="KW-0539">Nucleus</keyword>
<dbReference type="PANTHER" id="PTHR45740">
    <property type="entry name" value="POLY [ADP-RIBOSE] POLYMERASE"/>
    <property type="match status" value="1"/>
</dbReference>
<proteinExistence type="inferred from homology"/>
<evidence type="ECO:0000256" key="11">
    <source>
        <dbReference type="PROSITE-ProRule" id="PRU00723"/>
    </source>
</evidence>
<feature type="zinc finger region" description="C3H1-type" evidence="11">
    <location>
        <begin position="357"/>
        <end position="379"/>
    </location>
</feature>
<feature type="region of interest" description="Disordered" evidence="12">
    <location>
        <begin position="321"/>
        <end position="347"/>
    </location>
</feature>
<evidence type="ECO:0000256" key="4">
    <source>
        <dbReference type="ARBA" id="ARBA00022553"/>
    </source>
</evidence>
<evidence type="ECO:0000256" key="8">
    <source>
        <dbReference type="ARBA" id="ARBA00022833"/>
    </source>
</evidence>
<feature type="region of interest" description="Disordered" evidence="12">
    <location>
        <begin position="229"/>
        <end position="272"/>
    </location>
</feature>
<evidence type="ECO:0000259" key="14">
    <source>
        <dbReference type="PROSITE" id="PS50918"/>
    </source>
</evidence>
<evidence type="ECO:0000256" key="1">
    <source>
        <dbReference type="ARBA" id="ARBA00004123"/>
    </source>
</evidence>
<evidence type="ECO:0000256" key="3">
    <source>
        <dbReference type="ARBA" id="ARBA00022490"/>
    </source>
</evidence>
<evidence type="ECO:0000313" key="15">
    <source>
        <dbReference type="EMBL" id="KAH3822349.1"/>
    </source>
</evidence>
<feature type="zinc finger region" description="C3H1-type" evidence="11">
    <location>
        <begin position="97"/>
        <end position="118"/>
    </location>
</feature>
<comment type="subcellular location">
    <subcellularLocation>
        <location evidence="2">Cytoplasm</location>
    </subcellularLocation>
    <subcellularLocation>
        <location evidence="1">Nucleus</location>
    </subcellularLocation>
</comment>
<dbReference type="InterPro" id="IPR000571">
    <property type="entry name" value="Znf_CCCH"/>
</dbReference>
<dbReference type="InterPro" id="IPR057602">
    <property type="entry name" value="Zfn-CCCH_PARP12"/>
</dbReference>
<evidence type="ECO:0000256" key="12">
    <source>
        <dbReference type="SAM" id="MobiDB-lite"/>
    </source>
</evidence>
<dbReference type="Gene3D" id="4.10.1000.10">
    <property type="entry name" value="Zinc finger, CCCH-type"/>
    <property type="match status" value="1"/>
</dbReference>
<dbReference type="Gene3D" id="3.30.720.50">
    <property type="match status" value="1"/>
</dbReference>
<feature type="domain" description="C3H1-type" evidence="13">
    <location>
        <begin position="97"/>
        <end position="118"/>
    </location>
</feature>
<dbReference type="Gene3D" id="1.20.120.1350">
    <property type="entry name" value="Pneumovirus matrix protein 2 (M2), zinc-binding domain"/>
    <property type="match status" value="1"/>
</dbReference>
<dbReference type="SMART" id="SM00356">
    <property type="entry name" value="ZnF_C3H1"/>
    <property type="match status" value="3"/>
</dbReference>